<name>A0ABS4ZGT3_9MICO</name>
<organism evidence="1 2">
    <name type="scientific">Microbacterium amylolyticum</name>
    <dbReference type="NCBI Taxonomy" id="936337"/>
    <lineage>
        <taxon>Bacteria</taxon>
        <taxon>Bacillati</taxon>
        <taxon>Actinomycetota</taxon>
        <taxon>Actinomycetes</taxon>
        <taxon>Micrococcales</taxon>
        <taxon>Microbacteriaceae</taxon>
        <taxon>Microbacterium</taxon>
    </lineage>
</organism>
<reference evidence="1 2" key="1">
    <citation type="submission" date="2021-03" db="EMBL/GenBank/DDBJ databases">
        <title>Sequencing the genomes of 1000 actinobacteria strains.</title>
        <authorList>
            <person name="Klenk H.-P."/>
        </authorList>
    </citation>
    <scope>NUCLEOTIDE SEQUENCE [LARGE SCALE GENOMIC DNA]</scope>
    <source>
        <strain evidence="1 2">DSM 24221</strain>
    </source>
</reference>
<evidence type="ECO:0000313" key="1">
    <source>
        <dbReference type="EMBL" id="MBP2436498.1"/>
    </source>
</evidence>
<proteinExistence type="predicted"/>
<dbReference type="EMBL" id="JAGIOL010000001">
    <property type="protein sequence ID" value="MBP2436498.1"/>
    <property type="molecule type" value="Genomic_DNA"/>
</dbReference>
<dbReference type="Proteomes" id="UP001519362">
    <property type="component" value="Unassembled WGS sequence"/>
</dbReference>
<sequence>MRATTYSAYSTDVFVREPLLPHPGALVAVRRARPDVVT</sequence>
<evidence type="ECO:0000313" key="2">
    <source>
        <dbReference type="Proteomes" id="UP001519362"/>
    </source>
</evidence>
<keyword evidence="2" id="KW-1185">Reference proteome</keyword>
<protein>
    <submittedName>
        <fullName evidence="1">Uncharacterized protein</fullName>
    </submittedName>
</protein>
<accession>A0ABS4ZGT3</accession>
<comment type="caution">
    <text evidence="1">The sequence shown here is derived from an EMBL/GenBank/DDBJ whole genome shotgun (WGS) entry which is preliminary data.</text>
</comment>
<gene>
    <name evidence="1" type="ORF">JOF34_001084</name>
</gene>